<proteinExistence type="predicted"/>
<evidence type="ECO:0000256" key="3">
    <source>
        <dbReference type="ARBA" id="ARBA00022806"/>
    </source>
</evidence>
<evidence type="ECO:0000313" key="7">
    <source>
        <dbReference type="EMBL" id="TQL16753.1"/>
    </source>
</evidence>
<keyword evidence="1" id="KW-0547">Nucleotide-binding</keyword>
<comment type="caution">
    <text evidence="7">The sequence shown here is derived from an EMBL/GenBank/DDBJ whole genome shotgun (WGS) entry which is preliminary data.</text>
</comment>
<feature type="compositionally biased region" description="Basic and acidic residues" evidence="5">
    <location>
        <begin position="809"/>
        <end position="818"/>
    </location>
</feature>
<protein>
    <submittedName>
        <fullName evidence="7">ATP-dependent RNA helicase SUPV3L1/SUV3</fullName>
    </submittedName>
</protein>
<feature type="domain" description="Helicase C-terminal" evidence="6">
    <location>
        <begin position="157"/>
        <end position="328"/>
    </location>
</feature>
<dbReference type="EMBL" id="VFOF01000001">
    <property type="protein sequence ID" value="TQL16753.1"/>
    <property type="molecule type" value="Genomic_DNA"/>
</dbReference>
<evidence type="ECO:0000313" key="8">
    <source>
        <dbReference type="Proteomes" id="UP000316887"/>
    </source>
</evidence>
<dbReference type="RefSeq" id="WP_141919157.1">
    <property type="nucleotide sequence ID" value="NZ_VFOF01000001.1"/>
</dbReference>
<dbReference type="GO" id="GO:0005524">
    <property type="term" value="F:ATP binding"/>
    <property type="evidence" value="ECO:0007669"/>
    <property type="project" value="UniProtKB-KW"/>
</dbReference>
<evidence type="ECO:0000256" key="2">
    <source>
        <dbReference type="ARBA" id="ARBA00022801"/>
    </source>
</evidence>
<keyword evidence="3 7" id="KW-0347">Helicase</keyword>
<keyword evidence="2" id="KW-0378">Hydrolase</keyword>
<evidence type="ECO:0000256" key="4">
    <source>
        <dbReference type="ARBA" id="ARBA00022840"/>
    </source>
</evidence>
<name>A0A542VZN5_ZYMMB</name>
<dbReference type="AlphaFoldDB" id="A0A542VZN5"/>
<dbReference type="GO" id="GO:0004386">
    <property type="term" value="F:helicase activity"/>
    <property type="evidence" value="ECO:0007669"/>
    <property type="project" value="UniProtKB-KW"/>
</dbReference>
<dbReference type="PROSITE" id="PS51194">
    <property type="entry name" value="HELICASE_CTER"/>
    <property type="match status" value="1"/>
</dbReference>
<dbReference type="InterPro" id="IPR001650">
    <property type="entry name" value="Helicase_C-like"/>
</dbReference>
<sequence>MSRLFSSSSVIAVLGPTNTGKTHYAVQRMCSYTSGVIGFPLRLLAREVYDRVVAIKGAERVALITGEEKILPAKAQYFLCTAESMPMNRDFAFAALDEVQLGCDRERGHVFTDRLLNLRGREETMFLGSDALRPLLRRLIPGIEIVSRPRFSTLSYSGPTKLSRLPPRSAIVAFSAEEVYATAEMLRRLRGGAAVVMGALSPRTRNAQVEMFQAGEVNYLVATDAIGMGLNMDVSHVAFASLSKFDGRQVRRLTIPEMAQIAGRAGRYQRDGSFGVLQWPGESLEFRDEEVSAIEEHHFSPAEYLYWREGEPDVSGLDSLIASLERKPGLPLLRAAPESYDLAVLHKLAADPTIRERSRSSLAVKRLWATCGLPDFRKTGIEAHSRLVRRIFCYLTEGNGYLPVSWVADEIVKLDNVQGDVPTLSERLAGIRIWAYIAHRSDWLENPTKWAERTRALEEKLSDALHERLTQRFVDRRTSILMQDMGKAGLDMLPTEFAEDGVVLVGGESIGRLEGFSFQVDPAARHGDMKRLHAAAERRLGGELARRAKALQNDKDEAFSLLAEKGKKIGLLWQSYPVAYLERGKSFLTPRVKLSRSLDRLLPADQKQIEERLTLWLHNNIQRRLGALVKLSELSGQADTPPSLRALFASLVEKGGYLPRAEMDDILKILNRPLKKQAAILGIRFGRLDIFMPALLKPQAIRWRLALLTVFRDQILSFFPESTGSAIETPRDSETAEMAGLVGFRSLGAQMLRVDSAEKLACMVHDRRLPKGEASVEKKASGKKPQPPLAKKKAEVEAALPSAKKRAEKGRDSLEVKPPKKKTAKNVKVALSPPSAQENLKTKNYKKKKEDISPKEKTEKKNLSFVPDQRMMQGMGLKPDAFAKLMLKLGFYPAEKKQKAEAIVKDEAQQWVWRGAKRRGGSRTAFHKKQPDIPNAFSVLAILKK</sequence>
<dbReference type="PANTHER" id="PTHR12131">
    <property type="entry name" value="ATP-DEPENDENT RNA AND DNA HELICASE"/>
    <property type="match status" value="1"/>
</dbReference>
<dbReference type="Pfam" id="PF00271">
    <property type="entry name" value="Helicase_C"/>
    <property type="match status" value="1"/>
</dbReference>
<feature type="compositionally biased region" description="Basic and acidic residues" evidence="5">
    <location>
        <begin position="848"/>
        <end position="862"/>
    </location>
</feature>
<accession>A0A542VZN5</accession>
<gene>
    <name evidence="7" type="ORF">FBY58_0297</name>
</gene>
<dbReference type="Gene3D" id="3.40.50.300">
    <property type="entry name" value="P-loop containing nucleotide triphosphate hydrolases"/>
    <property type="match status" value="2"/>
</dbReference>
<dbReference type="Pfam" id="PF22527">
    <property type="entry name" value="DEXQc_Suv3"/>
    <property type="match status" value="1"/>
</dbReference>
<organism evidence="7 8">
    <name type="scientific">Zymomonas mobilis</name>
    <dbReference type="NCBI Taxonomy" id="542"/>
    <lineage>
        <taxon>Bacteria</taxon>
        <taxon>Pseudomonadati</taxon>
        <taxon>Pseudomonadota</taxon>
        <taxon>Alphaproteobacteria</taxon>
        <taxon>Sphingomonadales</taxon>
        <taxon>Zymomonadaceae</taxon>
        <taxon>Zymomonas</taxon>
    </lineage>
</organism>
<dbReference type="SMART" id="SM00490">
    <property type="entry name" value="HELICc"/>
    <property type="match status" value="1"/>
</dbReference>
<keyword evidence="4" id="KW-0067">ATP-binding</keyword>
<evidence type="ECO:0000256" key="5">
    <source>
        <dbReference type="SAM" id="MobiDB-lite"/>
    </source>
</evidence>
<dbReference type="GO" id="GO:0016787">
    <property type="term" value="F:hydrolase activity"/>
    <property type="evidence" value="ECO:0007669"/>
    <property type="project" value="UniProtKB-KW"/>
</dbReference>
<dbReference type="InterPro" id="IPR050699">
    <property type="entry name" value="RNA-DNA_Helicase"/>
</dbReference>
<dbReference type="InterPro" id="IPR055206">
    <property type="entry name" value="DEXQc_SUV3"/>
</dbReference>
<dbReference type="Proteomes" id="UP000316887">
    <property type="component" value="Unassembled WGS sequence"/>
</dbReference>
<evidence type="ECO:0000256" key="1">
    <source>
        <dbReference type="ARBA" id="ARBA00022741"/>
    </source>
</evidence>
<dbReference type="InterPro" id="IPR027417">
    <property type="entry name" value="P-loop_NTPase"/>
</dbReference>
<dbReference type="SUPFAM" id="SSF52540">
    <property type="entry name" value="P-loop containing nucleoside triphosphate hydrolases"/>
    <property type="match status" value="2"/>
</dbReference>
<dbReference type="OrthoDB" id="9807155at2"/>
<reference evidence="7 8" key="1">
    <citation type="submission" date="2019-06" db="EMBL/GenBank/DDBJ databases">
        <title>Genome sequencing of Zymomonas mobilis strains for genetic engineering and biofuel applications.</title>
        <authorList>
            <person name="Teravest M."/>
        </authorList>
    </citation>
    <scope>NUCLEOTIDE SEQUENCE [LARGE SCALE GENOMIC DNA]</scope>
    <source>
        <strain evidence="7 8">AN0101</strain>
    </source>
</reference>
<feature type="compositionally biased region" description="Basic and acidic residues" evidence="5">
    <location>
        <begin position="771"/>
        <end position="780"/>
    </location>
</feature>
<evidence type="ECO:0000259" key="6">
    <source>
        <dbReference type="PROSITE" id="PS51194"/>
    </source>
</evidence>
<feature type="region of interest" description="Disordered" evidence="5">
    <location>
        <begin position="771"/>
        <end position="862"/>
    </location>
</feature>
<dbReference type="PANTHER" id="PTHR12131:SF1">
    <property type="entry name" value="ATP-DEPENDENT RNA HELICASE SUPV3L1, MITOCHONDRIAL-RELATED"/>
    <property type="match status" value="1"/>
</dbReference>